<organism evidence="1 2">
    <name type="scientific">Lophiotrema nucula</name>
    <dbReference type="NCBI Taxonomy" id="690887"/>
    <lineage>
        <taxon>Eukaryota</taxon>
        <taxon>Fungi</taxon>
        <taxon>Dikarya</taxon>
        <taxon>Ascomycota</taxon>
        <taxon>Pezizomycotina</taxon>
        <taxon>Dothideomycetes</taxon>
        <taxon>Pleosporomycetidae</taxon>
        <taxon>Pleosporales</taxon>
        <taxon>Lophiotremataceae</taxon>
        <taxon>Lophiotrema</taxon>
    </lineage>
</organism>
<evidence type="ECO:0000313" key="1">
    <source>
        <dbReference type="EMBL" id="KAF2110748.1"/>
    </source>
</evidence>
<gene>
    <name evidence="1" type="ORF">BDV96DRAFT_199220</name>
</gene>
<dbReference type="EMBL" id="ML977337">
    <property type="protein sequence ID" value="KAF2110748.1"/>
    <property type="molecule type" value="Genomic_DNA"/>
</dbReference>
<keyword evidence="2" id="KW-1185">Reference proteome</keyword>
<sequence>MHHGRRRRHIIVMRLTPVSPLQLIPISCYIGDAAYGVCIRVVGVSYAVMLDASVPNSVRIPLAPSSAFRDQASYSSPGSRKSPRSVYAGWIVCIPNADLVSLAPHAVSVPSVSAIPPMGSSAFPYSVKAAAGARSHLVVRLKRLFTSHPCAHVAQPRTLTLCSSRNAYNPLLVFYSRRLYRLPTGHLHHCCSRRRCYLWATHPHGRPSLTALC</sequence>
<evidence type="ECO:0000313" key="2">
    <source>
        <dbReference type="Proteomes" id="UP000799770"/>
    </source>
</evidence>
<reference evidence="1" key="1">
    <citation type="journal article" date="2020" name="Stud. Mycol.">
        <title>101 Dothideomycetes genomes: a test case for predicting lifestyles and emergence of pathogens.</title>
        <authorList>
            <person name="Haridas S."/>
            <person name="Albert R."/>
            <person name="Binder M."/>
            <person name="Bloem J."/>
            <person name="Labutti K."/>
            <person name="Salamov A."/>
            <person name="Andreopoulos B."/>
            <person name="Baker S."/>
            <person name="Barry K."/>
            <person name="Bills G."/>
            <person name="Bluhm B."/>
            <person name="Cannon C."/>
            <person name="Castanera R."/>
            <person name="Culley D."/>
            <person name="Daum C."/>
            <person name="Ezra D."/>
            <person name="Gonzalez J."/>
            <person name="Henrissat B."/>
            <person name="Kuo A."/>
            <person name="Liang C."/>
            <person name="Lipzen A."/>
            <person name="Lutzoni F."/>
            <person name="Magnuson J."/>
            <person name="Mondo S."/>
            <person name="Nolan M."/>
            <person name="Ohm R."/>
            <person name="Pangilinan J."/>
            <person name="Park H.-J."/>
            <person name="Ramirez L."/>
            <person name="Alfaro M."/>
            <person name="Sun H."/>
            <person name="Tritt A."/>
            <person name="Yoshinaga Y."/>
            <person name="Zwiers L.-H."/>
            <person name="Turgeon B."/>
            <person name="Goodwin S."/>
            <person name="Spatafora J."/>
            <person name="Crous P."/>
            <person name="Grigoriev I."/>
        </authorList>
    </citation>
    <scope>NUCLEOTIDE SEQUENCE</scope>
    <source>
        <strain evidence="1">CBS 627.86</strain>
    </source>
</reference>
<proteinExistence type="predicted"/>
<accession>A0A6A5YXC5</accession>
<protein>
    <submittedName>
        <fullName evidence="1">Uncharacterized protein</fullName>
    </submittedName>
</protein>
<dbReference type="AlphaFoldDB" id="A0A6A5YXC5"/>
<dbReference type="Proteomes" id="UP000799770">
    <property type="component" value="Unassembled WGS sequence"/>
</dbReference>
<name>A0A6A5YXC5_9PLEO</name>